<dbReference type="Gene3D" id="3.40.50.2300">
    <property type="match status" value="2"/>
</dbReference>
<dbReference type="InterPro" id="IPR010982">
    <property type="entry name" value="Lambda_DNA-bd_dom_sf"/>
</dbReference>
<sequence>MTDKIDKKADIIAVAKAARVSPSTVSRSFNHPELVKANTRKKIDAAVRRLGYIRNRAAQTIHGIRSGTIGLIVPTIDHAIFAELVQSFSDAVEELGFTILLASHGYSLDREYALTRKMLEHRVDGMALIGIEHSEDTYGLLTQQSMPSVLLWNYSDDAPLTCVGSDNFEAGRLIGAHVSGLGHRDIATLFPPLAGNDRAQLRFDGVKQALHAKGLGVREGWTFETPYSVAAAKKAIQALIATEERPTAVICGNDVLAWGVIHGLMKNQLSVPDDLTVTGIGDFKGSKEFEPGLTTVRIPARQIGAQGAKRIVDAIVADAPVAMGDLISPELVVRATSARPRSSV</sequence>
<proteinExistence type="predicted"/>
<dbReference type="PANTHER" id="PTHR30146:SF138">
    <property type="entry name" value="TRANSCRIPTIONAL REGULATORY PROTEIN"/>
    <property type="match status" value="1"/>
</dbReference>
<dbReference type="GO" id="GO:0003677">
    <property type="term" value="F:DNA binding"/>
    <property type="evidence" value="ECO:0007669"/>
    <property type="project" value="UniProtKB-KW"/>
</dbReference>
<evidence type="ECO:0000259" key="4">
    <source>
        <dbReference type="PROSITE" id="PS50932"/>
    </source>
</evidence>
<keyword evidence="6" id="KW-1185">Reference proteome</keyword>
<dbReference type="PROSITE" id="PS50932">
    <property type="entry name" value="HTH_LACI_2"/>
    <property type="match status" value="1"/>
</dbReference>
<name>A0ABZ2TI81_9RHOB</name>
<gene>
    <name evidence="5" type="ORF">RZS32_002750</name>
</gene>
<dbReference type="InterPro" id="IPR028082">
    <property type="entry name" value="Peripla_BP_I"/>
</dbReference>
<dbReference type="SMART" id="SM00354">
    <property type="entry name" value="HTH_LACI"/>
    <property type="match status" value="1"/>
</dbReference>
<dbReference type="SUPFAM" id="SSF53822">
    <property type="entry name" value="Periplasmic binding protein-like I"/>
    <property type="match status" value="1"/>
</dbReference>
<evidence type="ECO:0000256" key="2">
    <source>
        <dbReference type="ARBA" id="ARBA00023125"/>
    </source>
</evidence>
<reference evidence="5 6" key="1">
    <citation type="submission" date="2024-02" db="EMBL/GenBank/DDBJ databases">
        <title>Roseovarius strain W115 nov., isolated from a marine algae.</title>
        <authorList>
            <person name="Lee M.W."/>
            <person name="Lee J.K."/>
            <person name="Kim J.M."/>
            <person name="Choi D.G."/>
            <person name="Baek J.H."/>
            <person name="Bayburt H."/>
            <person name="Jung J.J."/>
            <person name="Han D.M."/>
            <person name="Jeon C.O."/>
        </authorList>
    </citation>
    <scope>NUCLEOTIDE SEQUENCE [LARGE SCALE GENOMIC DNA]</scope>
    <source>
        <strain evidence="5 6">W115</strain>
    </source>
</reference>
<keyword evidence="1" id="KW-0805">Transcription regulation</keyword>
<dbReference type="Pfam" id="PF00356">
    <property type="entry name" value="LacI"/>
    <property type="match status" value="1"/>
</dbReference>
<dbReference type="Pfam" id="PF13377">
    <property type="entry name" value="Peripla_BP_3"/>
    <property type="match status" value="1"/>
</dbReference>
<dbReference type="InterPro" id="IPR046335">
    <property type="entry name" value="LacI/GalR-like_sensor"/>
</dbReference>
<dbReference type="EMBL" id="CP146606">
    <property type="protein sequence ID" value="WYK18825.1"/>
    <property type="molecule type" value="Genomic_DNA"/>
</dbReference>
<dbReference type="PANTHER" id="PTHR30146">
    <property type="entry name" value="LACI-RELATED TRANSCRIPTIONAL REPRESSOR"/>
    <property type="match status" value="1"/>
</dbReference>
<dbReference type="CDD" id="cd01392">
    <property type="entry name" value="HTH_LacI"/>
    <property type="match status" value="1"/>
</dbReference>
<dbReference type="Proteomes" id="UP001281305">
    <property type="component" value="Chromosome"/>
</dbReference>
<dbReference type="InterPro" id="IPR000843">
    <property type="entry name" value="HTH_LacI"/>
</dbReference>
<dbReference type="RefSeq" id="WP_317055504.1">
    <property type="nucleotide sequence ID" value="NZ_CP146606.1"/>
</dbReference>
<feature type="domain" description="HTH lacI-type" evidence="4">
    <location>
        <begin position="14"/>
        <end position="63"/>
    </location>
</feature>
<accession>A0ABZ2TI81</accession>
<evidence type="ECO:0000256" key="1">
    <source>
        <dbReference type="ARBA" id="ARBA00023015"/>
    </source>
</evidence>
<keyword evidence="2 5" id="KW-0238">DNA-binding</keyword>
<evidence type="ECO:0000313" key="5">
    <source>
        <dbReference type="EMBL" id="WYK18825.1"/>
    </source>
</evidence>
<organism evidence="5 6">
    <name type="scientific">Roseovarius rhodophyticola</name>
    <dbReference type="NCBI Taxonomy" id="3080827"/>
    <lineage>
        <taxon>Bacteria</taxon>
        <taxon>Pseudomonadati</taxon>
        <taxon>Pseudomonadota</taxon>
        <taxon>Alphaproteobacteria</taxon>
        <taxon>Rhodobacterales</taxon>
        <taxon>Roseobacteraceae</taxon>
        <taxon>Roseovarius</taxon>
    </lineage>
</organism>
<dbReference type="SUPFAM" id="SSF47413">
    <property type="entry name" value="lambda repressor-like DNA-binding domains"/>
    <property type="match status" value="1"/>
</dbReference>
<evidence type="ECO:0000313" key="6">
    <source>
        <dbReference type="Proteomes" id="UP001281305"/>
    </source>
</evidence>
<dbReference type="CDD" id="cd06273">
    <property type="entry name" value="PBP1_LacI-like"/>
    <property type="match status" value="1"/>
</dbReference>
<keyword evidence="3" id="KW-0804">Transcription</keyword>
<dbReference type="Gene3D" id="1.10.260.40">
    <property type="entry name" value="lambda repressor-like DNA-binding domains"/>
    <property type="match status" value="1"/>
</dbReference>
<evidence type="ECO:0000256" key="3">
    <source>
        <dbReference type="ARBA" id="ARBA00023163"/>
    </source>
</evidence>
<protein>
    <submittedName>
        <fullName evidence="5">LacI family DNA-binding transcriptional regulator</fullName>
    </submittedName>
</protein>